<dbReference type="VEuPathDB" id="ToxoDB:EAH_00030240"/>
<dbReference type="EMBL" id="HG670814">
    <property type="protein sequence ID" value="CDI78127.1"/>
    <property type="molecule type" value="Genomic_DNA"/>
</dbReference>
<dbReference type="AlphaFoldDB" id="U6GF28"/>
<reference evidence="1" key="1">
    <citation type="submission" date="2013-10" db="EMBL/GenBank/DDBJ databases">
        <title>Genomic analysis of the causative agents of coccidiosis in chickens.</title>
        <authorList>
            <person name="Reid A.J."/>
            <person name="Blake D."/>
            <person name="Billington K."/>
            <person name="Browne H."/>
            <person name="Dunn M."/>
            <person name="Hung S."/>
            <person name="Kawahara F."/>
            <person name="Miranda-Saavedra D."/>
            <person name="Mourier T."/>
            <person name="Nagra H."/>
            <person name="Otto T.D."/>
            <person name="Rawlings N."/>
            <person name="Sanchez A."/>
            <person name="Sanders M."/>
            <person name="Subramaniam C."/>
            <person name="Tay Y."/>
            <person name="Dear P."/>
            <person name="Doerig C."/>
            <person name="Gruber A."/>
            <person name="Parkinson J."/>
            <person name="Shirley M."/>
            <person name="Wan K.L."/>
            <person name="Berriman M."/>
            <person name="Tomley F."/>
            <person name="Pain A."/>
        </authorList>
    </citation>
    <scope>NUCLEOTIDE SEQUENCE</scope>
    <source>
        <strain evidence="1">Houghton</strain>
    </source>
</reference>
<dbReference type="RefSeq" id="XP_013251625.1">
    <property type="nucleotide sequence ID" value="XM_013396171.1"/>
</dbReference>
<protein>
    <submittedName>
        <fullName evidence="1">Uncharacterized protein</fullName>
    </submittedName>
</protein>
<keyword evidence="2" id="KW-1185">Reference proteome</keyword>
<proteinExistence type="predicted"/>
<reference evidence="1" key="2">
    <citation type="submission" date="2013-10" db="EMBL/GenBank/DDBJ databases">
        <authorList>
            <person name="Aslett M."/>
        </authorList>
    </citation>
    <scope>NUCLEOTIDE SEQUENCE</scope>
    <source>
        <strain evidence="1">Houghton</strain>
    </source>
</reference>
<name>U6GF28_EIMAC</name>
<dbReference type="Proteomes" id="UP000018050">
    <property type="component" value="Unassembled WGS sequence"/>
</dbReference>
<gene>
    <name evidence="1" type="ORF">EAH_00030240</name>
</gene>
<sequence>MVLDGSGAAATQERSAAVPAIERGIWDAEGFSLNQKEAVKNVKVLRVAASRAELRYYMGAYEEAGDSSAPFGDVLMNVSPLKRVFLSSKSI</sequence>
<dbReference type="GeneID" id="25271094"/>
<accession>U6GF28</accession>
<organism evidence="1 2">
    <name type="scientific">Eimeria acervulina</name>
    <name type="common">Coccidian parasite</name>
    <dbReference type="NCBI Taxonomy" id="5801"/>
    <lineage>
        <taxon>Eukaryota</taxon>
        <taxon>Sar</taxon>
        <taxon>Alveolata</taxon>
        <taxon>Apicomplexa</taxon>
        <taxon>Conoidasida</taxon>
        <taxon>Coccidia</taxon>
        <taxon>Eucoccidiorida</taxon>
        <taxon>Eimeriorina</taxon>
        <taxon>Eimeriidae</taxon>
        <taxon>Eimeria</taxon>
    </lineage>
</organism>
<evidence type="ECO:0000313" key="1">
    <source>
        <dbReference type="EMBL" id="CDI78127.1"/>
    </source>
</evidence>
<evidence type="ECO:0000313" key="2">
    <source>
        <dbReference type="Proteomes" id="UP000018050"/>
    </source>
</evidence>